<feature type="region of interest" description="Disordered" evidence="1">
    <location>
        <begin position="72"/>
        <end position="95"/>
    </location>
</feature>
<reference evidence="2 3" key="1">
    <citation type="journal article" date="2020" name="Nature">
        <title>Six reference-quality genomes reveal evolution of bat adaptations.</title>
        <authorList>
            <person name="Jebb D."/>
            <person name="Huang Z."/>
            <person name="Pippel M."/>
            <person name="Hughes G.M."/>
            <person name="Lavrichenko K."/>
            <person name="Devanna P."/>
            <person name="Winkler S."/>
            <person name="Jermiin L.S."/>
            <person name="Skirmuntt E.C."/>
            <person name="Katzourakis A."/>
            <person name="Burkitt-Gray L."/>
            <person name="Ray D.A."/>
            <person name="Sullivan K.A.M."/>
            <person name="Roscito J.G."/>
            <person name="Kirilenko B.M."/>
            <person name="Davalos L.M."/>
            <person name="Corthals A.P."/>
            <person name="Power M.L."/>
            <person name="Jones G."/>
            <person name="Ransome R.D."/>
            <person name="Dechmann D.K.N."/>
            <person name="Locatelli A.G."/>
            <person name="Puechmaille S.J."/>
            <person name="Fedrigo O."/>
            <person name="Jarvis E.D."/>
            <person name="Hiller M."/>
            <person name="Vernes S.C."/>
            <person name="Myers E.W."/>
            <person name="Teeling E.C."/>
        </authorList>
    </citation>
    <scope>NUCLEOTIDE SEQUENCE [LARGE SCALE GENOMIC DNA]</scope>
    <source>
        <strain evidence="2">MRouAeg1</strain>
        <tissue evidence="2">Muscle</tissue>
    </source>
</reference>
<feature type="compositionally biased region" description="Low complexity" evidence="1">
    <location>
        <begin position="79"/>
        <end position="90"/>
    </location>
</feature>
<evidence type="ECO:0000313" key="3">
    <source>
        <dbReference type="Proteomes" id="UP000593571"/>
    </source>
</evidence>
<protein>
    <submittedName>
        <fullName evidence="2">Uncharacterized protein</fullName>
    </submittedName>
</protein>
<organism evidence="2 3">
    <name type="scientific">Rousettus aegyptiacus</name>
    <name type="common">Egyptian fruit bat</name>
    <name type="synonym">Pteropus aegyptiacus</name>
    <dbReference type="NCBI Taxonomy" id="9407"/>
    <lineage>
        <taxon>Eukaryota</taxon>
        <taxon>Metazoa</taxon>
        <taxon>Chordata</taxon>
        <taxon>Craniata</taxon>
        <taxon>Vertebrata</taxon>
        <taxon>Euteleostomi</taxon>
        <taxon>Mammalia</taxon>
        <taxon>Eutheria</taxon>
        <taxon>Laurasiatheria</taxon>
        <taxon>Chiroptera</taxon>
        <taxon>Yinpterochiroptera</taxon>
        <taxon>Pteropodoidea</taxon>
        <taxon>Pteropodidae</taxon>
        <taxon>Rousettinae</taxon>
        <taxon>Rousettus</taxon>
    </lineage>
</organism>
<name>A0A7J8GA11_ROUAE</name>
<proteinExistence type="predicted"/>
<evidence type="ECO:0000256" key="1">
    <source>
        <dbReference type="SAM" id="MobiDB-lite"/>
    </source>
</evidence>
<sequence length="133" mass="15022">MTARKFRLFYPTRSNPTLTRHSVVEKLVSFNASKPTTLCPLALENPRGARQKTYVCLVCVYVARAETMLKRRSSRDFSRSLPSRSPVPSERPQHTGQSLALPVLFLSARCFLREKGGLHSERRLKTGPPPTEP</sequence>
<dbReference type="EMBL" id="JACASE010000006">
    <property type="protein sequence ID" value="KAF6456913.1"/>
    <property type="molecule type" value="Genomic_DNA"/>
</dbReference>
<comment type="caution">
    <text evidence="2">The sequence shown here is derived from an EMBL/GenBank/DDBJ whole genome shotgun (WGS) entry which is preliminary data.</text>
</comment>
<evidence type="ECO:0000313" key="2">
    <source>
        <dbReference type="EMBL" id="KAF6456913.1"/>
    </source>
</evidence>
<accession>A0A7J8GA11</accession>
<dbReference type="AlphaFoldDB" id="A0A7J8GA11"/>
<keyword evidence="3" id="KW-1185">Reference proteome</keyword>
<dbReference type="Proteomes" id="UP000593571">
    <property type="component" value="Unassembled WGS sequence"/>
</dbReference>
<gene>
    <name evidence="2" type="ORF">HJG63_011546</name>
</gene>